<organism evidence="5 6">
    <name type="scientific">Clostridium tagluense</name>
    <dbReference type="NCBI Taxonomy" id="360422"/>
    <lineage>
        <taxon>Bacteria</taxon>
        <taxon>Bacillati</taxon>
        <taxon>Bacillota</taxon>
        <taxon>Clostridia</taxon>
        <taxon>Eubacteriales</taxon>
        <taxon>Clostridiaceae</taxon>
        <taxon>Clostridium</taxon>
    </lineage>
</organism>
<dbReference type="Pfam" id="PF00158">
    <property type="entry name" value="Sigma54_activat"/>
    <property type="match status" value="1"/>
</dbReference>
<dbReference type="InterPro" id="IPR025662">
    <property type="entry name" value="Sigma_54_int_dom_ATP-bd_1"/>
</dbReference>
<dbReference type="GO" id="GO:0005524">
    <property type="term" value="F:ATP binding"/>
    <property type="evidence" value="ECO:0007669"/>
    <property type="project" value="UniProtKB-KW"/>
</dbReference>
<reference evidence="5 6" key="1">
    <citation type="submission" date="2018-11" db="EMBL/GenBank/DDBJ databases">
        <title>Genome sequencing and assembly of Clostridium tagluense strain A121.</title>
        <authorList>
            <person name="Murakami T."/>
            <person name="Segawa T."/>
            <person name="Shcherbakova V.A."/>
            <person name="Mori H."/>
            <person name="Yoshimura Y."/>
        </authorList>
    </citation>
    <scope>NUCLEOTIDE SEQUENCE [LARGE SCALE GENOMIC DNA]</scope>
    <source>
        <strain evidence="5 6">A121</strain>
    </source>
</reference>
<dbReference type="SUPFAM" id="SSF52540">
    <property type="entry name" value="P-loop containing nucleoside triphosphate hydrolases"/>
    <property type="match status" value="1"/>
</dbReference>
<feature type="domain" description="PAS" evidence="4">
    <location>
        <begin position="215"/>
        <end position="285"/>
    </location>
</feature>
<evidence type="ECO:0000313" key="6">
    <source>
        <dbReference type="Proteomes" id="UP000287872"/>
    </source>
</evidence>
<evidence type="ECO:0000256" key="2">
    <source>
        <dbReference type="ARBA" id="ARBA00022840"/>
    </source>
</evidence>
<dbReference type="InterPro" id="IPR003593">
    <property type="entry name" value="AAA+_ATPase"/>
</dbReference>
<dbReference type="InterPro" id="IPR002078">
    <property type="entry name" value="Sigma_54_int"/>
</dbReference>
<keyword evidence="1" id="KW-0547">Nucleotide-binding</keyword>
<comment type="caution">
    <text evidence="5">The sequence shown here is derived from an EMBL/GenBank/DDBJ whole genome shotgun (WGS) entry which is preliminary data.</text>
</comment>
<name>A0A401UL25_9CLOT</name>
<accession>A0A401UL25</accession>
<dbReference type="PANTHER" id="PTHR32071">
    <property type="entry name" value="TRANSCRIPTIONAL REGULATORY PROTEIN"/>
    <property type="match status" value="1"/>
</dbReference>
<dbReference type="SUPFAM" id="SSF55785">
    <property type="entry name" value="PYP-like sensor domain (PAS domain)"/>
    <property type="match status" value="1"/>
</dbReference>
<dbReference type="CDD" id="cd00009">
    <property type="entry name" value="AAA"/>
    <property type="match status" value="1"/>
</dbReference>
<dbReference type="AlphaFoldDB" id="A0A401UL25"/>
<dbReference type="SMART" id="SM00382">
    <property type="entry name" value="AAA"/>
    <property type="match status" value="1"/>
</dbReference>
<sequence length="696" mass="78510">MSPIKKRIAVVALDYTAAKFYEHQIKELFGELVSTCAYNVLNGSVKKIKEADLFVVSTDAFESITDLQECIPIGVPKVEIAVAFTNKSLDTLRSIPSGSKALFVNLSEKMVREAITRLSQLGINHINFTPYYPGAKSISGFQLAVTPGESRYVPKDLNNIIDLGQRVLDSSTMVEIALRLKFDYLLERVKFKEYFRSLAVNNYSFNQLFGRSLQMESQFELLMEIMDEGIIGVNENDVIFACNSKAVEITGVTKEQSIDHPAISIFSFLPFEECRSTRKKINNRLIRVSDVDITVTVTPVIRGDEYLGSFATIQKFTEEEYKQHNLRIQLLNKGHKAKYTFDDIIGESHVLKKACAIAKKMAKTHSTVLITGESGTGKELFAHAVHNESDRHNYPFIAINCAAMPDNLLESELFGYDEGSFTGARRGGKLGLFEYAHKGTIFLDEVEGMSPALQIKLLRVIQEREIMRIGGNKIISIDVRIVAAANENLEELVSKGSFRNDLYFRLNTLPIQLPPLRERGEDIMLLFNYFKCKLGGRFTLSPKVINTLLSHNWNGNIRELHNYVEYLTYIDKDIVYYDDLPPGFHNNSLSTLKHNSDSSTNIDAKLLEQLAGNQIDDYFFVLDMLHVGFINQVAMGRLSISEEAEKIGHYLTQQEVRGILNDLNNLGLIKMSRGRGGSKINNRGIKVFSELQSRLK</sequence>
<dbReference type="GO" id="GO:0006355">
    <property type="term" value="P:regulation of DNA-templated transcription"/>
    <property type="evidence" value="ECO:0007669"/>
    <property type="project" value="InterPro"/>
</dbReference>
<dbReference type="Proteomes" id="UP000287872">
    <property type="component" value="Unassembled WGS sequence"/>
</dbReference>
<dbReference type="PROSITE" id="PS50112">
    <property type="entry name" value="PAS"/>
    <property type="match status" value="1"/>
</dbReference>
<dbReference type="InterPro" id="IPR000014">
    <property type="entry name" value="PAS"/>
</dbReference>
<gene>
    <name evidence="5" type="ORF">Ctaglu_18610</name>
</gene>
<keyword evidence="2" id="KW-0067">ATP-binding</keyword>
<feature type="domain" description="Sigma-54 factor interaction" evidence="3">
    <location>
        <begin position="344"/>
        <end position="569"/>
    </location>
</feature>
<dbReference type="Gene3D" id="1.10.8.60">
    <property type="match status" value="1"/>
</dbReference>
<dbReference type="PROSITE" id="PS00675">
    <property type="entry name" value="SIGMA54_INTERACT_1"/>
    <property type="match status" value="1"/>
</dbReference>
<evidence type="ECO:0000256" key="1">
    <source>
        <dbReference type="ARBA" id="ARBA00022741"/>
    </source>
</evidence>
<dbReference type="SMART" id="SM00091">
    <property type="entry name" value="PAS"/>
    <property type="match status" value="1"/>
</dbReference>
<dbReference type="FunFam" id="3.40.50.300:FF:000006">
    <property type="entry name" value="DNA-binding transcriptional regulator NtrC"/>
    <property type="match status" value="1"/>
</dbReference>
<dbReference type="Gene3D" id="3.40.50.300">
    <property type="entry name" value="P-loop containing nucleotide triphosphate hydrolases"/>
    <property type="match status" value="1"/>
</dbReference>
<evidence type="ECO:0000313" key="5">
    <source>
        <dbReference type="EMBL" id="GCD10238.1"/>
    </source>
</evidence>
<dbReference type="InterPro" id="IPR036388">
    <property type="entry name" value="WH-like_DNA-bd_sf"/>
</dbReference>
<dbReference type="InterPro" id="IPR027417">
    <property type="entry name" value="P-loop_NTPase"/>
</dbReference>
<dbReference type="CDD" id="cd00130">
    <property type="entry name" value="PAS"/>
    <property type="match status" value="1"/>
</dbReference>
<dbReference type="Pfam" id="PF25601">
    <property type="entry name" value="AAA_lid_14"/>
    <property type="match status" value="1"/>
</dbReference>
<dbReference type="Gene3D" id="3.30.450.20">
    <property type="entry name" value="PAS domain"/>
    <property type="match status" value="1"/>
</dbReference>
<dbReference type="InterPro" id="IPR025943">
    <property type="entry name" value="Sigma_54_int_dom_ATP-bd_2"/>
</dbReference>
<dbReference type="PROSITE" id="PS00676">
    <property type="entry name" value="SIGMA54_INTERACT_2"/>
    <property type="match status" value="1"/>
</dbReference>
<evidence type="ECO:0000259" key="4">
    <source>
        <dbReference type="PROSITE" id="PS50112"/>
    </source>
</evidence>
<dbReference type="PANTHER" id="PTHR32071:SF57">
    <property type="entry name" value="C4-DICARBOXYLATE TRANSPORT TRANSCRIPTIONAL REGULATORY PROTEIN DCTD"/>
    <property type="match status" value="1"/>
</dbReference>
<evidence type="ECO:0000259" key="3">
    <source>
        <dbReference type="PROSITE" id="PS50045"/>
    </source>
</evidence>
<keyword evidence="6" id="KW-1185">Reference proteome</keyword>
<proteinExistence type="predicted"/>
<dbReference type="PROSITE" id="PS50045">
    <property type="entry name" value="SIGMA54_INTERACT_4"/>
    <property type="match status" value="1"/>
</dbReference>
<protein>
    <submittedName>
        <fullName evidence="5">ATPase AAA</fullName>
    </submittedName>
</protein>
<dbReference type="EMBL" id="BHYK01000008">
    <property type="protein sequence ID" value="GCD10238.1"/>
    <property type="molecule type" value="Genomic_DNA"/>
</dbReference>
<dbReference type="InterPro" id="IPR058031">
    <property type="entry name" value="AAA_lid_NorR"/>
</dbReference>
<dbReference type="InterPro" id="IPR035965">
    <property type="entry name" value="PAS-like_dom_sf"/>
</dbReference>
<dbReference type="Gene3D" id="1.10.10.10">
    <property type="entry name" value="Winged helix-like DNA-binding domain superfamily/Winged helix DNA-binding domain"/>
    <property type="match status" value="1"/>
</dbReference>